<name>A0AAI8VXC6_9PEZI</name>
<feature type="region of interest" description="Disordered" evidence="1">
    <location>
        <begin position="48"/>
        <end position="78"/>
    </location>
</feature>
<accession>A0AAI8VXC6</accession>
<feature type="compositionally biased region" description="Low complexity" evidence="1">
    <location>
        <begin position="1047"/>
        <end position="1064"/>
    </location>
</feature>
<evidence type="ECO:0000313" key="2">
    <source>
        <dbReference type="EMBL" id="CAJ2512475.1"/>
    </source>
</evidence>
<proteinExistence type="predicted"/>
<organism evidence="2 3">
    <name type="scientific">Anthostomella pinea</name>
    <dbReference type="NCBI Taxonomy" id="933095"/>
    <lineage>
        <taxon>Eukaryota</taxon>
        <taxon>Fungi</taxon>
        <taxon>Dikarya</taxon>
        <taxon>Ascomycota</taxon>
        <taxon>Pezizomycotina</taxon>
        <taxon>Sordariomycetes</taxon>
        <taxon>Xylariomycetidae</taxon>
        <taxon>Xylariales</taxon>
        <taxon>Xylariaceae</taxon>
        <taxon>Anthostomella</taxon>
    </lineage>
</organism>
<feature type="compositionally biased region" description="Basic and acidic residues" evidence="1">
    <location>
        <begin position="64"/>
        <end position="73"/>
    </location>
</feature>
<keyword evidence="3" id="KW-1185">Reference proteome</keyword>
<dbReference type="EMBL" id="CAUWAG010000019">
    <property type="protein sequence ID" value="CAJ2512475.1"/>
    <property type="molecule type" value="Genomic_DNA"/>
</dbReference>
<comment type="caution">
    <text evidence="2">The sequence shown here is derived from an EMBL/GenBank/DDBJ whole genome shotgun (WGS) entry which is preliminary data.</text>
</comment>
<reference evidence="2" key="1">
    <citation type="submission" date="2023-10" db="EMBL/GenBank/DDBJ databases">
        <authorList>
            <person name="Hackl T."/>
        </authorList>
    </citation>
    <scope>NUCLEOTIDE SEQUENCE</scope>
</reference>
<dbReference type="AlphaFoldDB" id="A0AAI8VXC6"/>
<sequence length="1247" mass="139004">MATVNGLTPEERARVWITQSNLIPKSVNYDWEPFMTALVETVTDLNENLFPPDEDADPGSPKPDVYKEKKLAPSKDPSSGSWIYTWYIPEWTDPDYDEDVIVKLNGRKYANTARDAFYNLRPALLDRDALKNPTPYAQRFGVHPDESKGRSRTSPTFAPSRNPLDDYANQVNMLSDSQRAACEDMSKKLWAASGKTPDPAQAILPQVLSQVFSQFGALSNDELETELRNAVSNGMNLEQFVDHLTQTNPTAKTAHKNFLDSALRDQDWQRMIFSDMTTDELIEGNAHTMANGFSCDLTGEIHPFFRREKWEFSDWKGAERWTPRFVYNLNGTRQAWDVRGNDKVWDALQPALQLVTKILESNPAHLNALYNMNTRQDIDPERDPRDDPETASLMKYVMEDEIDLGLSDPRIQKLNDLGYDWKYHTVRILDRCLRMDIGSCYLLGHGADEYNEVKGSSMAYGFTNSTVCGADSYITISIAAEVIWPLLVDTYSQSEKLTCSFIIASTILHELAHAVLSAQQFLTEEDWAQESGQGPQVTTVVRSLADIWDYGFMDGEPTFRDGGYAELGFDFENSIWGFCVNNLTQNPSSNGFARFIESLPLVAMAIPWPTSRQSTSVGLKLSTYPIEDYCRPLPIEYMAKFFTQRFWDEDFQIYGPEALKQLPEGRLIKTIMTPQVISTKAAASLFGQDEWAFMRAVALLLSHSRHSILGNYLGALVMDATRRSSFMRRWCREIPNWRDAIINPLEKSVQELERLLFQSQKTHNDRYASETGRVRAHNAYVNSVAGEPIPPLDYDMWKLTTDYDWNQTFRVGGRLMNKLAETSRYMQEDVAFVQRMIFDYLNVNQGTRAILYRGGGGTESTPIGGAYARLVTFLAKAKSLADHVVKVAGIPQLAPIRDKWDPWRARFQESSKTYQELLWMIDQEYTIHPSDVSWKPQFRSLPSSYWKARNERLQALALREYNRCDPRIRKIVDDFYSVYDPTRTVSMQPTTQEVDGILDLMKNLKFDPKAPHAFQDKPIVFDFSLPTPPASPTKSSAVPPPPGGTTAGVPPAAPATPGGSAPGSRPRFLNATRLGATPPRRGSTTAGLLGRRGVGKTSASGRRSSAFKKYGAAGAGTNFLLAAQKAGAPGSFADAGISTSVINSALQQAGPGQSRGLSSTAQGAASVQFSQTLLTPAGPVRVPLAGGQRAIRPFPNPYSTRVTLTSDVAATTNSVRLARNSERTSTYVAPGTWRNPGGSPSSPGSIT</sequence>
<feature type="compositionally biased region" description="Low complexity" evidence="1">
    <location>
        <begin position="1236"/>
        <end position="1247"/>
    </location>
</feature>
<evidence type="ECO:0000313" key="3">
    <source>
        <dbReference type="Proteomes" id="UP001295740"/>
    </source>
</evidence>
<protein>
    <submittedName>
        <fullName evidence="2">Uu.00g054900.m01.CDS01</fullName>
    </submittedName>
</protein>
<evidence type="ECO:0000256" key="1">
    <source>
        <dbReference type="SAM" id="MobiDB-lite"/>
    </source>
</evidence>
<feature type="region of interest" description="Disordered" evidence="1">
    <location>
        <begin position="135"/>
        <end position="164"/>
    </location>
</feature>
<feature type="region of interest" description="Disordered" evidence="1">
    <location>
        <begin position="1219"/>
        <end position="1247"/>
    </location>
</feature>
<feature type="region of interest" description="Disordered" evidence="1">
    <location>
        <begin position="1025"/>
        <end position="1101"/>
    </location>
</feature>
<gene>
    <name evidence="2" type="ORF">KHLLAP_LOCUS12943</name>
</gene>
<dbReference type="Proteomes" id="UP001295740">
    <property type="component" value="Unassembled WGS sequence"/>
</dbReference>